<dbReference type="RefSeq" id="WP_117704160.1">
    <property type="nucleotide sequence ID" value="NZ_JAJCJW010000018.1"/>
</dbReference>
<protein>
    <submittedName>
        <fullName evidence="2">DUF2961 domain-containing protein</fullName>
    </submittedName>
</protein>
<comment type="caution">
    <text evidence="2">The sequence shown here is derived from an EMBL/GenBank/DDBJ whole genome shotgun (WGS) entry which is preliminary data.</text>
</comment>
<organism evidence="2 4">
    <name type="scientific">Bacteroides uniformis</name>
    <dbReference type="NCBI Taxonomy" id="820"/>
    <lineage>
        <taxon>Bacteria</taxon>
        <taxon>Pseudomonadati</taxon>
        <taxon>Bacteroidota</taxon>
        <taxon>Bacteroidia</taxon>
        <taxon>Bacteroidales</taxon>
        <taxon>Bacteroidaceae</taxon>
        <taxon>Bacteroides</taxon>
    </lineage>
</organism>
<reference evidence="4 5" key="1">
    <citation type="submission" date="2018-08" db="EMBL/GenBank/DDBJ databases">
        <title>A genome reference for cultivated species of the human gut microbiota.</title>
        <authorList>
            <person name="Zou Y."/>
            <person name="Xue W."/>
            <person name="Luo G."/>
        </authorList>
    </citation>
    <scope>NUCLEOTIDE SEQUENCE [LARGE SCALE GENOMIC DNA]</scope>
    <source>
        <strain evidence="3 5">AF21-53</strain>
        <strain evidence="2 4">TF09-22</strain>
    </source>
</reference>
<dbReference type="EMBL" id="QSRB01000036">
    <property type="protein sequence ID" value="RGK79987.1"/>
    <property type="molecule type" value="Genomic_DNA"/>
</dbReference>
<sequence length="385" mass="44635">MKQKILMTIMCLCLFSWANSQEKFNGIDSSMGNLYRLSDAKTRSISPENFTGEKGKGGMADPKNEERNVANARHAARDLGQGWKVNPFIIINPKETFTLAEIDESGCIQHIWMTPTGNWRFSILRIYWDDEKEPSVECPVGDFFGMGWGEYAHLNSLAVCVNPGSAFNSYWQMPFRKKCKITMENLADAPMRLYYQIDYSLTEVPEDAAYFHAQFRRTNPVPYKDVYTIVDGIKGKGHYVGTYMAWQVNNNRWWGEGEIKFFMDGDKQFPTICGTGTEDYFCGSYNFDRGGKYIEFSTPYAGLHQVIRPDGTYRANQRFGMYRWHITDPIRFEKDLKVTIQDLGWRADRRYLAQRSDISSVAFWYQQEPHRTFPELPSKDDLEVN</sequence>
<dbReference type="Pfam" id="PF11175">
    <property type="entry name" value="DUF2961"/>
    <property type="match status" value="1"/>
</dbReference>
<dbReference type="AlphaFoldDB" id="A0A3E4PJ39"/>
<accession>A0A3E4PJ39</accession>
<dbReference type="Gene3D" id="2.60.120.1390">
    <property type="match status" value="1"/>
</dbReference>
<evidence type="ECO:0000313" key="4">
    <source>
        <dbReference type="Proteomes" id="UP000260874"/>
    </source>
</evidence>
<keyword evidence="1" id="KW-0732">Signal</keyword>
<dbReference type="Proteomes" id="UP000260874">
    <property type="component" value="Unassembled WGS sequence"/>
</dbReference>
<dbReference type="Proteomes" id="UP000285283">
    <property type="component" value="Unassembled WGS sequence"/>
</dbReference>
<evidence type="ECO:0000256" key="1">
    <source>
        <dbReference type="SAM" id="SignalP"/>
    </source>
</evidence>
<evidence type="ECO:0000313" key="5">
    <source>
        <dbReference type="Proteomes" id="UP000285283"/>
    </source>
</evidence>
<evidence type="ECO:0000313" key="3">
    <source>
        <dbReference type="EMBL" id="RGS53781.1"/>
    </source>
</evidence>
<name>A0A3E4PJ39_BACUN</name>
<feature type="signal peptide" evidence="1">
    <location>
        <begin position="1"/>
        <end position="20"/>
    </location>
</feature>
<feature type="chain" id="PRO_5036080856" evidence="1">
    <location>
        <begin position="21"/>
        <end position="385"/>
    </location>
</feature>
<gene>
    <name evidence="3" type="ORF">DWX87_12875</name>
    <name evidence="2" type="ORF">DXC91_20205</name>
</gene>
<evidence type="ECO:0000313" key="2">
    <source>
        <dbReference type="EMBL" id="RGK79987.1"/>
    </source>
</evidence>
<dbReference type="EMBL" id="QRVP01000012">
    <property type="protein sequence ID" value="RGS53781.1"/>
    <property type="molecule type" value="Genomic_DNA"/>
</dbReference>
<proteinExistence type="predicted"/>
<dbReference type="InterPro" id="IPR021345">
    <property type="entry name" value="DUF2961"/>
</dbReference>